<dbReference type="EMBL" id="LT629800">
    <property type="protein sequence ID" value="SDV11975.1"/>
    <property type="molecule type" value="Genomic_DNA"/>
</dbReference>
<evidence type="ECO:0000313" key="5">
    <source>
        <dbReference type="Proteomes" id="UP000325296"/>
    </source>
</evidence>
<keyword evidence="4" id="KW-1185">Reference proteome</keyword>
<dbReference type="EMBL" id="VUOL01000027">
    <property type="protein sequence ID" value="KAA2226263.1"/>
    <property type="molecule type" value="Genomic_DNA"/>
</dbReference>
<dbReference type="InterPro" id="IPR022053">
    <property type="entry name" value="DUF3613"/>
</dbReference>
<accession>A0A5B2UHQ9</accession>
<evidence type="ECO:0000256" key="1">
    <source>
        <dbReference type="SAM" id="SignalP"/>
    </source>
</evidence>
<reference evidence="2 5" key="2">
    <citation type="submission" date="2019-09" db="EMBL/GenBank/DDBJ databases">
        <title>Draft genome sequence of Pseudomonas brenneri CCUG 51514(T).</title>
        <authorList>
            <person name="Tunovic T."/>
            <person name="Pineiro-Iglesias B."/>
            <person name="Unosson C."/>
            <person name="Inganas E."/>
            <person name="Ohlen M."/>
            <person name="Cardew S."/>
            <person name="Jensie-Markopoulos S."/>
            <person name="Salva-Serra F."/>
            <person name="Jaen-Luchoro D."/>
            <person name="Svensson-Stadler L."/>
            <person name="Chun J."/>
            <person name="Moore E."/>
        </authorList>
    </citation>
    <scope>NUCLEOTIDE SEQUENCE [LARGE SCALE GENOMIC DNA]</scope>
    <source>
        <strain evidence="2 5">CCUG 51514</strain>
    </source>
</reference>
<organism evidence="2 5">
    <name type="scientific">Pseudomonas brenneri</name>
    <dbReference type="NCBI Taxonomy" id="129817"/>
    <lineage>
        <taxon>Bacteria</taxon>
        <taxon>Pseudomonadati</taxon>
        <taxon>Pseudomonadota</taxon>
        <taxon>Gammaproteobacteria</taxon>
        <taxon>Pseudomonadales</taxon>
        <taxon>Pseudomonadaceae</taxon>
        <taxon>Pseudomonas</taxon>
    </lineage>
</organism>
<dbReference type="AlphaFoldDB" id="A0A5B2UHQ9"/>
<feature type="signal peptide" evidence="1">
    <location>
        <begin position="1"/>
        <end position="20"/>
    </location>
</feature>
<protein>
    <submittedName>
        <fullName evidence="2">DUF3613 domain-containing protein</fullName>
    </submittedName>
</protein>
<dbReference type="Proteomes" id="UP000325296">
    <property type="component" value="Unassembled WGS sequence"/>
</dbReference>
<evidence type="ECO:0000313" key="3">
    <source>
        <dbReference type="EMBL" id="SDV11975.1"/>
    </source>
</evidence>
<keyword evidence="1" id="KW-0732">Signal</keyword>
<reference evidence="3 4" key="1">
    <citation type="submission" date="2016-10" db="EMBL/GenBank/DDBJ databases">
        <authorList>
            <person name="Varghese N."/>
            <person name="Submissions S."/>
        </authorList>
    </citation>
    <scope>NUCLEOTIDE SEQUENCE [LARGE SCALE GENOMIC DNA]</scope>
    <source>
        <strain evidence="3 4">BS2771</strain>
    </source>
</reference>
<dbReference type="OrthoDB" id="7068897at2"/>
<evidence type="ECO:0000313" key="2">
    <source>
        <dbReference type="EMBL" id="KAA2226263.1"/>
    </source>
</evidence>
<dbReference type="Pfam" id="PF12266">
    <property type="entry name" value="DUF3613"/>
    <property type="match status" value="1"/>
</dbReference>
<gene>
    <name evidence="2" type="ORF">F1720_27335</name>
    <name evidence="3" type="ORF">SAMN04490181_5276</name>
</gene>
<feature type="chain" id="PRO_5022958844" evidence="1">
    <location>
        <begin position="21"/>
        <end position="90"/>
    </location>
</feature>
<dbReference type="RefSeq" id="WP_032859795.1">
    <property type="nucleotide sequence ID" value="NZ_BMNU01000021.1"/>
</dbReference>
<name>A0A5B2UHQ9_9PSED</name>
<dbReference type="Proteomes" id="UP000199620">
    <property type="component" value="Chromosome I"/>
</dbReference>
<proteinExistence type="predicted"/>
<sequence>MKLHYLASLTLLALPLTVLAIEPGPSSKAQQETEHWLGLQVSGQAASPTVQQATFAERELALQRLLESKKFAIPEKFDEDSAGGGSGGSK</sequence>
<evidence type="ECO:0000313" key="4">
    <source>
        <dbReference type="Proteomes" id="UP000199620"/>
    </source>
</evidence>